<feature type="compositionally biased region" description="Pro residues" evidence="1">
    <location>
        <begin position="215"/>
        <end position="224"/>
    </location>
</feature>
<gene>
    <name evidence="2" type="ORF">HCG48_06630</name>
</gene>
<feature type="region of interest" description="Disordered" evidence="1">
    <location>
        <begin position="1"/>
        <end position="28"/>
    </location>
</feature>
<accession>A0A6H1TUR5</accession>
<dbReference type="RefSeq" id="WP_168568446.1">
    <property type="nucleotide sequence ID" value="NZ_CP051167.1"/>
</dbReference>
<proteinExistence type="predicted"/>
<evidence type="ECO:0000313" key="2">
    <source>
        <dbReference type="EMBL" id="QIZ70291.1"/>
    </source>
</evidence>
<sequence>MGRQKTRLDRDRPGGRSRRRSPASSPSLGKITLSQVCRPFNLFAAPVCRCPRSSRPGLVSPIVSPGALEGSMVRMLYIHSQNSMMLSEFRARYPTGSLISDLLKIHEGQYVVRVLVEVDGHPVATGMATDDSLEQAEDRARLRALSALGLDVSLSGVSREIPSRRSLSVETPGSFGGSEPLSGGQRLGAPASVGDPGRTPVSPVSHPSWERSPHPARPASPPPSRWESASTSEEPWEETVASDSASQTVPLPSRGDREAPSMPSRDFDEFESSSSTPAPERPTPAKPTPIASAAPETDPDEEPADLSNLIAKTTIEIRRLGWTTDQGRKHLEMHYNGKRSRSELSPEELLDFYEYLKTQPDP</sequence>
<dbReference type="KEGG" id="oxy:HCG48_06630"/>
<dbReference type="AlphaFoldDB" id="A0A6H1TUR5"/>
<name>A0A6H1TUR5_9CYAN</name>
<evidence type="ECO:0000256" key="1">
    <source>
        <dbReference type="SAM" id="MobiDB-lite"/>
    </source>
</evidence>
<dbReference type="Proteomes" id="UP000500857">
    <property type="component" value="Chromosome"/>
</dbReference>
<organism evidence="2 3">
    <name type="scientific">Oxynema aestuarii AP17</name>
    <dbReference type="NCBI Taxonomy" id="2064643"/>
    <lineage>
        <taxon>Bacteria</taxon>
        <taxon>Bacillati</taxon>
        <taxon>Cyanobacteriota</taxon>
        <taxon>Cyanophyceae</taxon>
        <taxon>Oscillatoriophycideae</taxon>
        <taxon>Oscillatoriales</taxon>
        <taxon>Oscillatoriaceae</taxon>
        <taxon>Oxynema</taxon>
        <taxon>Oxynema aestuarii</taxon>
    </lineage>
</organism>
<feature type="compositionally biased region" description="Polar residues" evidence="1">
    <location>
        <begin position="241"/>
        <end position="250"/>
    </location>
</feature>
<feature type="region of interest" description="Disordered" evidence="1">
    <location>
        <begin position="161"/>
        <end position="307"/>
    </location>
</feature>
<dbReference type="EMBL" id="CP051167">
    <property type="protein sequence ID" value="QIZ70291.1"/>
    <property type="molecule type" value="Genomic_DNA"/>
</dbReference>
<evidence type="ECO:0000313" key="3">
    <source>
        <dbReference type="Proteomes" id="UP000500857"/>
    </source>
</evidence>
<feature type="compositionally biased region" description="Basic and acidic residues" evidence="1">
    <location>
        <begin position="1"/>
        <end position="14"/>
    </location>
</feature>
<protein>
    <submittedName>
        <fullName evidence="2">Uncharacterized protein</fullName>
    </submittedName>
</protein>
<keyword evidence="3" id="KW-1185">Reference proteome</keyword>
<reference evidence="2 3" key="1">
    <citation type="submission" date="2020-04" db="EMBL/GenBank/DDBJ databases">
        <authorList>
            <person name="Basu S."/>
            <person name="Maruthanayagam V."/>
            <person name="Chakraborty S."/>
            <person name="Pramanik A."/>
            <person name="Mukherjee J."/>
            <person name="Brink B."/>
        </authorList>
    </citation>
    <scope>NUCLEOTIDE SEQUENCE [LARGE SCALE GENOMIC DNA]</scope>
    <source>
        <strain evidence="2 3">AP17</strain>
    </source>
</reference>